<dbReference type="Proteomes" id="UP001157355">
    <property type="component" value="Unassembled WGS sequence"/>
</dbReference>
<sequence>MTFDGAFDAMAALHAACFTTPRPWSAAEISSTLDNGFTFLLTEADGFLIGRVVAGEAELITLAVDPKARMQGIGGRLVDGFLAEARLRAADSVFLEVLDSNLSAQRLYARKGFEVKGKRRGYYQTPEGLRMDALILGRGLGA</sequence>
<feature type="domain" description="N-acetyltransferase" evidence="6">
    <location>
        <begin position="1"/>
        <end position="136"/>
    </location>
</feature>
<dbReference type="PANTHER" id="PTHR43420:SF12">
    <property type="entry name" value="N-ACETYLTRANSFERASE DOMAIN-CONTAINING PROTEIN"/>
    <property type="match status" value="1"/>
</dbReference>
<keyword evidence="2 5" id="KW-0963">Cytoplasm</keyword>
<evidence type="ECO:0000313" key="8">
    <source>
        <dbReference type="Proteomes" id="UP001157355"/>
    </source>
</evidence>
<dbReference type="NCBIfam" id="TIGR01575">
    <property type="entry name" value="rimI"/>
    <property type="match status" value="1"/>
</dbReference>
<keyword evidence="4" id="KW-0012">Acyltransferase</keyword>
<dbReference type="InterPro" id="IPR006464">
    <property type="entry name" value="AcTrfase_RimI/Ard1"/>
</dbReference>
<accession>A0AA37X4L8</accession>
<dbReference type="RefSeq" id="WP_284325724.1">
    <property type="nucleotide sequence ID" value="NZ_BSPP01000008.1"/>
</dbReference>
<dbReference type="InterPro" id="IPR016181">
    <property type="entry name" value="Acyl_CoA_acyltransferase"/>
</dbReference>
<protein>
    <recommendedName>
        <fullName evidence="5">[Ribosomal protein bS18]-alanine N-acetyltransferase</fullName>
        <ecNumber evidence="5">2.3.1.266</ecNumber>
    </recommendedName>
</protein>
<dbReference type="AlphaFoldDB" id="A0AA37X4L8"/>
<dbReference type="InterPro" id="IPR050680">
    <property type="entry name" value="YpeA/RimI_acetyltransf"/>
</dbReference>
<keyword evidence="3" id="KW-0808">Transferase</keyword>
<proteinExistence type="inferred from homology"/>
<dbReference type="GO" id="GO:0005737">
    <property type="term" value="C:cytoplasm"/>
    <property type="evidence" value="ECO:0007669"/>
    <property type="project" value="UniProtKB-SubCell"/>
</dbReference>
<name>A0AA37X4L8_9RHOB</name>
<reference evidence="7 8" key="1">
    <citation type="journal article" date="2014" name="Int. J. Syst. Evol. Microbiol.">
        <title>Complete genome sequence of Corynebacterium casei LMG S-19264T (=DSM 44701T), isolated from a smear-ripened cheese.</title>
        <authorList>
            <consortium name="US DOE Joint Genome Institute (JGI-PGF)"/>
            <person name="Walter F."/>
            <person name="Albersmeier A."/>
            <person name="Kalinowski J."/>
            <person name="Ruckert C."/>
        </authorList>
    </citation>
    <scope>NUCLEOTIDE SEQUENCE [LARGE SCALE GENOMIC DNA]</scope>
    <source>
        <strain evidence="7 8">NBRC 111766</strain>
    </source>
</reference>
<dbReference type="SUPFAM" id="SSF55729">
    <property type="entry name" value="Acyl-CoA N-acyltransferases (Nat)"/>
    <property type="match status" value="1"/>
</dbReference>
<evidence type="ECO:0000313" key="7">
    <source>
        <dbReference type="EMBL" id="GLS87546.1"/>
    </source>
</evidence>
<evidence type="ECO:0000256" key="3">
    <source>
        <dbReference type="ARBA" id="ARBA00022679"/>
    </source>
</evidence>
<dbReference type="PROSITE" id="PS51186">
    <property type="entry name" value="GNAT"/>
    <property type="match status" value="1"/>
</dbReference>
<organism evidence="7 8">
    <name type="scientific">Cypionkella aquatica</name>
    <dbReference type="NCBI Taxonomy" id="1756042"/>
    <lineage>
        <taxon>Bacteria</taxon>
        <taxon>Pseudomonadati</taxon>
        <taxon>Pseudomonadota</taxon>
        <taxon>Alphaproteobacteria</taxon>
        <taxon>Rhodobacterales</taxon>
        <taxon>Paracoccaceae</taxon>
        <taxon>Cypionkella</taxon>
    </lineage>
</organism>
<dbReference type="EMBL" id="BSPP01000008">
    <property type="protein sequence ID" value="GLS87546.1"/>
    <property type="molecule type" value="Genomic_DNA"/>
</dbReference>
<comment type="catalytic activity">
    <reaction evidence="5">
        <text>N-terminal L-alanyl-[ribosomal protein bS18] + acetyl-CoA = N-terminal N(alpha)-acetyl-L-alanyl-[ribosomal protein bS18] + CoA + H(+)</text>
        <dbReference type="Rhea" id="RHEA:43756"/>
        <dbReference type="Rhea" id="RHEA-COMP:10676"/>
        <dbReference type="Rhea" id="RHEA-COMP:10677"/>
        <dbReference type="ChEBI" id="CHEBI:15378"/>
        <dbReference type="ChEBI" id="CHEBI:57287"/>
        <dbReference type="ChEBI" id="CHEBI:57288"/>
        <dbReference type="ChEBI" id="CHEBI:64718"/>
        <dbReference type="ChEBI" id="CHEBI:83683"/>
        <dbReference type="EC" id="2.3.1.266"/>
    </reaction>
</comment>
<dbReference type="PANTHER" id="PTHR43420">
    <property type="entry name" value="ACETYLTRANSFERASE"/>
    <property type="match status" value="1"/>
</dbReference>
<comment type="similarity">
    <text evidence="1 5">Belongs to the acetyltransferase family. RimI subfamily.</text>
</comment>
<evidence type="ECO:0000256" key="2">
    <source>
        <dbReference type="ARBA" id="ARBA00022490"/>
    </source>
</evidence>
<keyword evidence="8" id="KW-1185">Reference proteome</keyword>
<dbReference type="GO" id="GO:0008999">
    <property type="term" value="F:protein-N-terminal-alanine acetyltransferase activity"/>
    <property type="evidence" value="ECO:0007669"/>
    <property type="project" value="UniProtKB-EC"/>
</dbReference>
<dbReference type="Pfam" id="PF00583">
    <property type="entry name" value="Acetyltransf_1"/>
    <property type="match status" value="1"/>
</dbReference>
<dbReference type="InterPro" id="IPR000182">
    <property type="entry name" value="GNAT_dom"/>
</dbReference>
<comment type="subcellular location">
    <subcellularLocation>
        <location evidence="5">Cytoplasm</location>
    </subcellularLocation>
</comment>
<comment type="caution">
    <text evidence="7">The sequence shown here is derived from an EMBL/GenBank/DDBJ whole genome shotgun (WGS) entry which is preliminary data.</text>
</comment>
<gene>
    <name evidence="7" type="primary">rimI</name>
    <name evidence="7" type="ORF">GCM10010873_25200</name>
</gene>
<comment type="function">
    <text evidence="5">Acetylates the N-terminal alanine of ribosomal protein bS18.</text>
</comment>
<dbReference type="CDD" id="cd04301">
    <property type="entry name" value="NAT_SF"/>
    <property type="match status" value="1"/>
</dbReference>
<evidence type="ECO:0000259" key="6">
    <source>
        <dbReference type="PROSITE" id="PS51186"/>
    </source>
</evidence>
<dbReference type="EC" id="2.3.1.266" evidence="5"/>
<evidence type="ECO:0000256" key="5">
    <source>
        <dbReference type="RuleBase" id="RU363094"/>
    </source>
</evidence>
<dbReference type="Gene3D" id="3.40.630.30">
    <property type="match status" value="1"/>
</dbReference>
<evidence type="ECO:0000256" key="1">
    <source>
        <dbReference type="ARBA" id="ARBA00005395"/>
    </source>
</evidence>
<evidence type="ECO:0000256" key="4">
    <source>
        <dbReference type="ARBA" id="ARBA00023315"/>
    </source>
</evidence>